<protein>
    <submittedName>
        <fullName evidence="2">Arylsulfotransferase protein</fullName>
    </submittedName>
</protein>
<evidence type="ECO:0000256" key="1">
    <source>
        <dbReference type="SAM" id="SignalP"/>
    </source>
</evidence>
<dbReference type="GO" id="GO:0016740">
    <property type="term" value="F:transferase activity"/>
    <property type="evidence" value="ECO:0007669"/>
    <property type="project" value="UniProtKB-KW"/>
</dbReference>
<dbReference type="RefSeq" id="XP_018142406.1">
    <property type="nucleotide sequence ID" value="XM_018285322.1"/>
</dbReference>
<sequence>MRLFMLGFAVSYILPCLVRGQGSENQSHNSWPIQSFKSSSARPPSLLVEKTGKTESGLLSFSPFGWKCQECSSFVIISDENELIWQSALGTFSSFNPQTLYGNQVLVYWTGTILPRPWGMGIGQIEILDSTYNNIYTVSISGKEQNLVPAAGLDASKLPSFIDIHEGTITPENTILVTAYNTTEYDLTAFGGPADGWMHDCVLYELDIKTNRVLHRWSALEHIDAYAVPYGDLKYPLGDMGRNRTHPYDFTHINSVDKFRDGSYLISSRHTCAVYRVAADGTILWVLQGQGGKSSFVHRPGVSFCFQHDARIYRDSGTIITISLFNNDNDFGTPPRVSTALFITLDTVQMTAVVERELTDPTESLFSPAMGNVQPLPHGNSLVGYGFLPYLKEYDAAGNVVMRVQWGYINAASAYRASRTKWIGKPTTPPAVYACYDGRNTQVFMSWNGSTEHKSWSVMAGDEPWRMAKRKRVPSSGFETMCEVIGGLRYVQVEPEGDNVSPVNSSIVKVVNC</sequence>
<feature type="signal peptide" evidence="1">
    <location>
        <begin position="1"/>
        <end position="20"/>
    </location>
</feature>
<reference evidence="2 3" key="1">
    <citation type="journal article" date="2016" name="PLoS Pathog.">
        <title>Biosynthesis of antibiotic leucinostatins in bio-control fungus Purpureocillium lilacinum and their inhibition on phytophthora revealed by genome mining.</title>
        <authorList>
            <person name="Wang G."/>
            <person name="Liu Z."/>
            <person name="Lin R."/>
            <person name="Li E."/>
            <person name="Mao Z."/>
            <person name="Ling J."/>
            <person name="Yang Y."/>
            <person name="Yin W.B."/>
            <person name="Xie B."/>
        </authorList>
    </citation>
    <scope>NUCLEOTIDE SEQUENCE [LARGE SCALE GENOMIC DNA]</scope>
    <source>
        <strain evidence="2">170</strain>
    </source>
</reference>
<dbReference type="Pfam" id="PF14269">
    <property type="entry name" value="Arylsulfotran_2"/>
    <property type="match status" value="1"/>
</dbReference>
<dbReference type="SUPFAM" id="SSF63829">
    <property type="entry name" value="Calcium-dependent phosphotriesterase"/>
    <property type="match status" value="1"/>
</dbReference>
<dbReference type="Proteomes" id="UP000078397">
    <property type="component" value="Unassembled WGS sequence"/>
</dbReference>
<gene>
    <name evidence="2" type="ORF">VFPPC_06264</name>
</gene>
<dbReference type="OrthoDB" id="5377172at2759"/>
<dbReference type="InterPro" id="IPR039535">
    <property type="entry name" value="ASST-like"/>
</dbReference>
<evidence type="ECO:0000313" key="2">
    <source>
        <dbReference type="EMBL" id="OAQ65092.1"/>
    </source>
</evidence>
<organism evidence="2 3">
    <name type="scientific">Pochonia chlamydosporia 170</name>
    <dbReference type="NCBI Taxonomy" id="1380566"/>
    <lineage>
        <taxon>Eukaryota</taxon>
        <taxon>Fungi</taxon>
        <taxon>Dikarya</taxon>
        <taxon>Ascomycota</taxon>
        <taxon>Pezizomycotina</taxon>
        <taxon>Sordariomycetes</taxon>
        <taxon>Hypocreomycetidae</taxon>
        <taxon>Hypocreales</taxon>
        <taxon>Clavicipitaceae</taxon>
        <taxon>Pochonia</taxon>
    </lineage>
</organism>
<feature type="chain" id="PRO_5008101744" evidence="1">
    <location>
        <begin position="21"/>
        <end position="513"/>
    </location>
</feature>
<comment type="caution">
    <text evidence="2">The sequence shown here is derived from an EMBL/GenBank/DDBJ whole genome shotgun (WGS) entry which is preliminary data.</text>
</comment>
<dbReference type="EMBL" id="LSBJ02000005">
    <property type="protein sequence ID" value="OAQ65092.1"/>
    <property type="molecule type" value="Genomic_DNA"/>
</dbReference>
<keyword evidence="3" id="KW-1185">Reference proteome</keyword>
<proteinExistence type="predicted"/>
<keyword evidence="1" id="KW-0732">Signal</keyword>
<evidence type="ECO:0000313" key="3">
    <source>
        <dbReference type="Proteomes" id="UP000078397"/>
    </source>
</evidence>
<dbReference type="KEGG" id="pchm:VFPPC_06264"/>
<dbReference type="AlphaFoldDB" id="A0A179FHT2"/>
<dbReference type="GeneID" id="28849316"/>
<dbReference type="PANTHER" id="PTHR35340:SF6">
    <property type="entry name" value="ASST-DOMAIN-CONTAINING PROTEIN"/>
    <property type="match status" value="1"/>
</dbReference>
<dbReference type="PANTHER" id="PTHR35340">
    <property type="entry name" value="PQQ ENZYME REPEAT PROTEIN-RELATED"/>
    <property type="match status" value="1"/>
</dbReference>
<dbReference type="STRING" id="1380566.A0A179FHT2"/>
<dbReference type="InterPro" id="IPR053143">
    <property type="entry name" value="Arylsulfate_ST"/>
</dbReference>
<name>A0A179FHT2_METCM</name>
<accession>A0A179FHT2</accession>